<protein>
    <recommendedName>
        <fullName evidence="3">Divalent metal cation transporter</fullName>
    </recommendedName>
</protein>
<dbReference type="Proteomes" id="UP000068603">
    <property type="component" value="Unassembled WGS sequence"/>
</dbReference>
<dbReference type="EMBL" id="LPHB01000072">
    <property type="protein sequence ID" value="KWA55016.1"/>
    <property type="molecule type" value="Genomic_DNA"/>
</dbReference>
<evidence type="ECO:0008006" key="3">
    <source>
        <dbReference type="Google" id="ProtNLM"/>
    </source>
</evidence>
<evidence type="ECO:0000313" key="2">
    <source>
        <dbReference type="Proteomes" id="UP000068603"/>
    </source>
</evidence>
<dbReference type="AlphaFoldDB" id="A0A107T0J6"/>
<organism evidence="1">
    <name type="scientific">Burkholderia stagnalis</name>
    <dbReference type="NCBI Taxonomy" id="1503054"/>
    <lineage>
        <taxon>Bacteria</taxon>
        <taxon>Pseudomonadati</taxon>
        <taxon>Pseudomonadota</taxon>
        <taxon>Betaproteobacteria</taxon>
        <taxon>Burkholderiales</taxon>
        <taxon>Burkholderiaceae</taxon>
        <taxon>Burkholderia</taxon>
        <taxon>Burkholderia cepacia complex</taxon>
    </lineage>
</organism>
<sequence>MGARAPGAIATRGVRHAARPWYRRLGPGLLAGASDDDPSGIAVYAQAGSRYGFHLLWLPVVVLPMMVEVQLAAACVGVPGTAAIARASSRRSGGTTRRGSRRR</sequence>
<name>A0A107T0J6_9BURK</name>
<accession>A0A107T0J6</accession>
<dbReference type="STRING" id="1503054.WT74_19415"/>
<gene>
    <name evidence="1" type="ORF">WT44_27615</name>
</gene>
<reference evidence="1 2" key="1">
    <citation type="submission" date="2015-11" db="EMBL/GenBank/DDBJ databases">
        <title>Expanding the genomic diversity of Burkholderia species for the development of highly accurate diagnostics.</title>
        <authorList>
            <person name="Sahl J."/>
            <person name="Keim P."/>
            <person name="Wagner D."/>
        </authorList>
    </citation>
    <scope>NUCLEOTIDE SEQUENCE [LARGE SCALE GENOMIC DNA]</scope>
    <source>
        <strain evidence="1 2">MSMB1960WGS</strain>
    </source>
</reference>
<evidence type="ECO:0000313" key="1">
    <source>
        <dbReference type="EMBL" id="KWA55016.1"/>
    </source>
</evidence>
<comment type="caution">
    <text evidence="1">The sequence shown here is derived from an EMBL/GenBank/DDBJ whole genome shotgun (WGS) entry which is preliminary data.</text>
</comment>
<proteinExistence type="predicted"/>